<protein>
    <submittedName>
        <fullName evidence="2">AAA family ATPase</fullName>
    </submittedName>
</protein>
<evidence type="ECO:0000259" key="1">
    <source>
        <dbReference type="PROSITE" id="PS50252"/>
    </source>
</evidence>
<name>A0ABS6H1Z5_MAMLE</name>
<evidence type="ECO:0000313" key="3">
    <source>
        <dbReference type="Proteomes" id="UP000770161"/>
    </source>
</evidence>
<dbReference type="InterPro" id="IPR046360">
    <property type="entry name" value="T-box_DNA-bd"/>
</dbReference>
<dbReference type="PROSITE" id="PS50252">
    <property type="entry name" value="TBOX_3"/>
    <property type="match status" value="1"/>
</dbReference>
<dbReference type="InterPro" id="IPR027417">
    <property type="entry name" value="P-loop_NTPase"/>
</dbReference>
<keyword evidence="3" id="KW-1185">Reference proteome</keyword>
<dbReference type="Pfam" id="PF13671">
    <property type="entry name" value="AAA_33"/>
    <property type="match status" value="1"/>
</dbReference>
<dbReference type="EMBL" id="JAHLZN010000036">
    <property type="protein sequence ID" value="MBU6114813.1"/>
    <property type="molecule type" value="Genomic_DNA"/>
</dbReference>
<organism evidence="2 3">
    <name type="scientific">Mammaliicoccus lentus</name>
    <name type="common">Staphylococcus lentus</name>
    <dbReference type="NCBI Taxonomy" id="42858"/>
    <lineage>
        <taxon>Bacteria</taxon>
        <taxon>Bacillati</taxon>
        <taxon>Bacillota</taxon>
        <taxon>Bacilli</taxon>
        <taxon>Bacillales</taxon>
        <taxon>Staphylococcaceae</taxon>
        <taxon>Mammaliicoccus</taxon>
    </lineage>
</organism>
<proteinExistence type="predicted"/>
<dbReference type="RefSeq" id="WP_017001015.1">
    <property type="nucleotide sequence ID" value="NZ_CP120062.1"/>
</dbReference>
<dbReference type="Gene3D" id="3.40.50.300">
    <property type="entry name" value="P-loop containing nucleotide triphosphate hydrolases"/>
    <property type="match status" value="1"/>
</dbReference>
<accession>A0ABS6H1Z5</accession>
<feature type="domain" description="T-box" evidence="1">
    <location>
        <begin position="114"/>
        <end position="193"/>
    </location>
</feature>
<dbReference type="Proteomes" id="UP000770161">
    <property type="component" value="Unassembled WGS sequence"/>
</dbReference>
<reference evidence="2 3" key="1">
    <citation type="submission" date="2021-06" db="EMBL/GenBank/DDBJ databases">
        <title>Staphylococcus lentus K169 genome sequencing.</title>
        <authorList>
            <person name="Sundareshan S."/>
            <person name="Akhila D.S."/>
            <person name="Prachi D."/>
            <person name="Sivakumar R."/>
            <person name="Rajendhran J."/>
            <person name="Isloor S."/>
            <person name="Hegde N.R."/>
        </authorList>
    </citation>
    <scope>NUCLEOTIDE SEQUENCE [LARGE SCALE GENOMIC DNA]</scope>
    <source>
        <strain evidence="2 3">K169</strain>
    </source>
</reference>
<gene>
    <name evidence="2" type="ORF">KQ656_12655</name>
</gene>
<dbReference type="SUPFAM" id="SSF52540">
    <property type="entry name" value="P-loop containing nucleoside triphosphate hydrolases"/>
    <property type="match status" value="1"/>
</dbReference>
<sequence>MVNKKQETLIILAGPPGTGKTYLAHKIIEQNKDWQLLSYDDIKEDYFDKLGFNNLEEKHGLGLKAWDEYYDILETLMEKKEKIIIDYPFSYKQEETLKNIISKHNYKPITITLYGDIKVLYNRQKERDLKDNRHIGHIVTKYHKKDETTKLDDIDDFSTFKERCEDRKYSQFTIGESKFIDVTEYQNINLNEIINWINNKTITDL</sequence>
<comment type="caution">
    <text evidence="2">The sequence shown here is derived from an EMBL/GenBank/DDBJ whole genome shotgun (WGS) entry which is preliminary data.</text>
</comment>
<evidence type="ECO:0000313" key="2">
    <source>
        <dbReference type="EMBL" id="MBU6114813.1"/>
    </source>
</evidence>